<name>A0A7R9BC49_9CRUS</name>
<dbReference type="EMBL" id="OA882060">
    <property type="protein sequence ID" value="CAD7272352.1"/>
    <property type="molecule type" value="Genomic_DNA"/>
</dbReference>
<dbReference type="PANTHER" id="PTHR10127:SF780">
    <property type="entry name" value="METALLOENDOPEPTIDASE"/>
    <property type="match status" value="1"/>
</dbReference>
<keyword evidence="5 6" id="KW-0482">Metalloprotease</keyword>
<reference evidence="10" key="1">
    <citation type="submission" date="2020-11" db="EMBL/GenBank/DDBJ databases">
        <authorList>
            <person name="Tran Van P."/>
        </authorList>
    </citation>
    <scope>NUCLEOTIDE SEQUENCE</scope>
</reference>
<evidence type="ECO:0000256" key="3">
    <source>
        <dbReference type="ARBA" id="ARBA00022801"/>
    </source>
</evidence>
<feature type="active site" evidence="6">
    <location>
        <position position="310"/>
    </location>
</feature>
<sequence>MWRRNRTVRGLLHHSKPVIIRICAIIFISILVAALVLRWMFNAPFCLMEYQVGHPDNSSSGQVCFCNKDKPKKSSNLPWYKCLDQKHNHSSKVVSFVMFGDGGQWVQGLAHNTKRVQELYPGWGVHLYHNIAEPQVCSQLCQVNSQFGNLHLCPMLPNSWLLEVQHMVWRFIPMADPSVTTFISRDLDSVVSSREVAAVAEWLATPNKTLHTMNDHPGHLWPVMGGMWGINFQSHANGTTLTTIRRIMKQLFLRMVDHSSVLLGQGKGVDQVLLLATVAHHFKELGYAGPIEHAMVLEPGCIDKPTVVHELVHLLGFPHEHSRTDRDKYVRVNWKNLRSGWELSFNKHPGRYVTTGPYDYYSLMHYDLYTNAKNERMPTLQPLKPVNLAKVGHGDTLTKTDIQKINKFYFCKKTQRNNGFIMDAPNGMEEPEESIFNPHPVNHGSHITLNQLLR</sequence>
<evidence type="ECO:0000313" key="10">
    <source>
        <dbReference type="EMBL" id="CAD7272352.1"/>
    </source>
</evidence>
<evidence type="ECO:0000256" key="7">
    <source>
        <dbReference type="RuleBase" id="RU361183"/>
    </source>
</evidence>
<dbReference type="InterPro" id="IPR006026">
    <property type="entry name" value="Peptidase_Metallo"/>
</dbReference>
<dbReference type="GO" id="GO:0008270">
    <property type="term" value="F:zinc ion binding"/>
    <property type="evidence" value="ECO:0007669"/>
    <property type="project" value="UniProtKB-UniRule"/>
</dbReference>
<proteinExistence type="predicted"/>
<keyword evidence="8" id="KW-1133">Transmembrane helix</keyword>
<evidence type="ECO:0000313" key="11">
    <source>
        <dbReference type="Proteomes" id="UP000678499"/>
    </source>
</evidence>
<feature type="binding site" evidence="6">
    <location>
        <position position="309"/>
    </location>
    <ligand>
        <name>Zn(2+)</name>
        <dbReference type="ChEBI" id="CHEBI:29105"/>
        <note>catalytic</note>
    </ligand>
</feature>
<dbReference type="Proteomes" id="UP000678499">
    <property type="component" value="Unassembled WGS sequence"/>
</dbReference>
<dbReference type="AlphaFoldDB" id="A0A7R9BC49"/>
<keyword evidence="11" id="KW-1185">Reference proteome</keyword>
<keyword evidence="2 6" id="KW-0479">Metal-binding</keyword>
<comment type="cofactor">
    <cofactor evidence="6 7">
        <name>Zn(2+)</name>
        <dbReference type="ChEBI" id="CHEBI:29105"/>
    </cofactor>
    <text evidence="6 7">Binds 1 zinc ion per subunit.</text>
</comment>
<evidence type="ECO:0000256" key="2">
    <source>
        <dbReference type="ARBA" id="ARBA00022723"/>
    </source>
</evidence>
<dbReference type="Gene3D" id="3.40.390.10">
    <property type="entry name" value="Collagenase (Catalytic Domain)"/>
    <property type="match status" value="1"/>
</dbReference>
<dbReference type="SMART" id="SM00235">
    <property type="entry name" value="ZnMc"/>
    <property type="match status" value="1"/>
</dbReference>
<dbReference type="OrthoDB" id="291007at2759"/>
<feature type="transmembrane region" description="Helical" evidence="8">
    <location>
        <begin position="20"/>
        <end position="41"/>
    </location>
</feature>
<evidence type="ECO:0000259" key="9">
    <source>
        <dbReference type="PROSITE" id="PS51864"/>
    </source>
</evidence>
<evidence type="ECO:0000256" key="1">
    <source>
        <dbReference type="ARBA" id="ARBA00022670"/>
    </source>
</evidence>
<dbReference type="EMBL" id="CAJPEX010000023">
    <property type="protein sequence ID" value="CAG0912504.1"/>
    <property type="molecule type" value="Genomic_DNA"/>
</dbReference>
<keyword evidence="8" id="KW-0472">Membrane</keyword>
<dbReference type="PANTHER" id="PTHR10127">
    <property type="entry name" value="DISCOIDIN, CUB, EGF, LAMININ , AND ZINC METALLOPROTEASE DOMAIN CONTAINING"/>
    <property type="match status" value="1"/>
</dbReference>
<protein>
    <recommendedName>
        <fullName evidence="7">Metalloendopeptidase</fullName>
        <ecNumber evidence="7">3.4.24.-</ecNumber>
    </recommendedName>
</protein>
<feature type="binding site" evidence="6">
    <location>
        <position position="319"/>
    </location>
    <ligand>
        <name>Zn(2+)</name>
        <dbReference type="ChEBI" id="CHEBI:29105"/>
        <note>catalytic</note>
    </ligand>
</feature>
<dbReference type="GO" id="GO:0006508">
    <property type="term" value="P:proteolysis"/>
    <property type="evidence" value="ECO:0007669"/>
    <property type="project" value="UniProtKB-KW"/>
</dbReference>
<dbReference type="Pfam" id="PF01400">
    <property type="entry name" value="Astacin"/>
    <property type="match status" value="1"/>
</dbReference>
<evidence type="ECO:0000256" key="5">
    <source>
        <dbReference type="ARBA" id="ARBA00023049"/>
    </source>
</evidence>
<accession>A0A7R9BC49</accession>
<gene>
    <name evidence="10" type="ORF">NMOB1V02_LOCUS294</name>
</gene>
<keyword evidence="1 6" id="KW-0645">Protease</keyword>
<feature type="binding site" evidence="6">
    <location>
        <position position="313"/>
    </location>
    <ligand>
        <name>Zn(2+)</name>
        <dbReference type="ChEBI" id="CHEBI:29105"/>
        <note>catalytic</note>
    </ligand>
</feature>
<keyword evidence="3 6" id="KW-0378">Hydrolase</keyword>
<evidence type="ECO:0000256" key="4">
    <source>
        <dbReference type="ARBA" id="ARBA00022833"/>
    </source>
</evidence>
<dbReference type="PRINTS" id="PR00480">
    <property type="entry name" value="ASTACIN"/>
</dbReference>
<dbReference type="EC" id="3.4.24.-" evidence="7"/>
<comment type="caution">
    <text evidence="6">Lacks conserved residue(s) required for the propagation of feature annotation.</text>
</comment>
<keyword evidence="4 6" id="KW-0862">Zinc</keyword>
<dbReference type="InterPro" id="IPR001506">
    <property type="entry name" value="Peptidase_M12A"/>
</dbReference>
<organism evidence="10">
    <name type="scientific">Notodromas monacha</name>
    <dbReference type="NCBI Taxonomy" id="399045"/>
    <lineage>
        <taxon>Eukaryota</taxon>
        <taxon>Metazoa</taxon>
        <taxon>Ecdysozoa</taxon>
        <taxon>Arthropoda</taxon>
        <taxon>Crustacea</taxon>
        <taxon>Oligostraca</taxon>
        <taxon>Ostracoda</taxon>
        <taxon>Podocopa</taxon>
        <taxon>Podocopida</taxon>
        <taxon>Cypridocopina</taxon>
        <taxon>Cypridoidea</taxon>
        <taxon>Cyprididae</taxon>
        <taxon>Notodromas</taxon>
    </lineage>
</organism>
<evidence type="ECO:0000256" key="6">
    <source>
        <dbReference type="PROSITE-ProRule" id="PRU01211"/>
    </source>
</evidence>
<dbReference type="GO" id="GO:0004222">
    <property type="term" value="F:metalloendopeptidase activity"/>
    <property type="evidence" value="ECO:0007669"/>
    <property type="project" value="UniProtKB-UniRule"/>
</dbReference>
<evidence type="ECO:0000256" key="8">
    <source>
        <dbReference type="SAM" id="Phobius"/>
    </source>
</evidence>
<dbReference type="SUPFAM" id="SSF55486">
    <property type="entry name" value="Metalloproteases ('zincins'), catalytic domain"/>
    <property type="match status" value="1"/>
</dbReference>
<dbReference type="PROSITE" id="PS51864">
    <property type="entry name" value="ASTACIN"/>
    <property type="match status" value="1"/>
</dbReference>
<feature type="domain" description="Peptidase M12A" evidence="9">
    <location>
        <begin position="297"/>
        <end position="412"/>
    </location>
</feature>
<dbReference type="InterPro" id="IPR024079">
    <property type="entry name" value="MetalloPept_cat_dom_sf"/>
</dbReference>
<keyword evidence="8" id="KW-0812">Transmembrane</keyword>